<dbReference type="EMBL" id="CP061800">
    <property type="protein sequence ID" value="QTA85996.1"/>
    <property type="molecule type" value="Genomic_DNA"/>
</dbReference>
<gene>
    <name evidence="1" type="ORF">dnm_020140</name>
</gene>
<keyword evidence="2" id="KW-1185">Reference proteome</keyword>
<proteinExistence type="predicted"/>
<protein>
    <submittedName>
        <fullName evidence="1">Uncharacterized protein</fullName>
    </submittedName>
</protein>
<dbReference type="Proteomes" id="UP000663722">
    <property type="component" value="Chromosome"/>
</dbReference>
<organism evidence="1 2">
    <name type="scientific">Desulfonema magnum</name>
    <dbReference type="NCBI Taxonomy" id="45655"/>
    <lineage>
        <taxon>Bacteria</taxon>
        <taxon>Pseudomonadati</taxon>
        <taxon>Thermodesulfobacteriota</taxon>
        <taxon>Desulfobacteria</taxon>
        <taxon>Desulfobacterales</taxon>
        <taxon>Desulfococcaceae</taxon>
        <taxon>Desulfonema</taxon>
    </lineage>
</organism>
<reference evidence="1" key="1">
    <citation type="journal article" date="2021" name="Microb. Physiol.">
        <title>Proteogenomic Insights into the Physiology of Marine, Sulfate-Reducing, Filamentous Desulfonema limicola and Desulfonema magnum.</title>
        <authorList>
            <person name="Schnaars V."/>
            <person name="Wohlbrand L."/>
            <person name="Scheve S."/>
            <person name="Hinrichs C."/>
            <person name="Reinhardt R."/>
            <person name="Rabus R."/>
        </authorList>
    </citation>
    <scope>NUCLEOTIDE SEQUENCE</scope>
    <source>
        <strain evidence="1">4be13</strain>
    </source>
</reference>
<sequence length="88" mass="10167">MVTGYHLIFSYQLNIFHKKTKFRKSDVLKIHEIVCHSITKFSDRIRSDLAGQPAIILSFLRKQESVFCMVPGLWIPAFAGMTKKNLII</sequence>
<evidence type="ECO:0000313" key="1">
    <source>
        <dbReference type="EMBL" id="QTA85996.1"/>
    </source>
</evidence>
<dbReference type="KEGG" id="dmm:dnm_020140"/>
<dbReference type="AlphaFoldDB" id="A0A975BID9"/>
<evidence type="ECO:0000313" key="2">
    <source>
        <dbReference type="Proteomes" id="UP000663722"/>
    </source>
</evidence>
<accession>A0A975BID9</accession>
<name>A0A975BID9_9BACT</name>